<dbReference type="RefSeq" id="WP_112353015.1">
    <property type="nucleotide sequence ID" value="NZ_LS483452.1"/>
</dbReference>
<dbReference type="OrthoDB" id="6258822at2"/>
<dbReference type="GO" id="GO:0032259">
    <property type="term" value="P:methylation"/>
    <property type="evidence" value="ECO:0007669"/>
    <property type="project" value="UniProtKB-KW"/>
</dbReference>
<reference evidence="3" key="1">
    <citation type="submission" date="2018-06" db="EMBL/GenBank/DDBJ databases">
        <authorList>
            <person name="Cea G.-C."/>
            <person name="William W."/>
        </authorList>
    </citation>
    <scope>NUCLEOTIDE SEQUENCE [LARGE SCALE GENOMIC DNA]</scope>
    <source>
        <strain evidence="3">DB21MT-2</strain>
    </source>
</reference>
<evidence type="ECO:0000256" key="1">
    <source>
        <dbReference type="SAM" id="MobiDB-lite"/>
    </source>
</evidence>
<dbReference type="GO" id="GO:0003677">
    <property type="term" value="F:DNA binding"/>
    <property type="evidence" value="ECO:0007669"/>
    <property type="project" value="InterPro"/>
</dbReference>
<dbReference type="EMBL" id="LS483452">
    <property type="protein sequence ID" value="SQH76972.1"/>
    <property type="molecule type" value="Genomic_DNA"/>
</dbReference>
<dbReference type="Pfam" id="PF05869">
    <property type="entry name" value="Dam"/>
    <property type="match status" value="1"/>
</dbReference>
<dbReference type="REBASE" id="257291">
    <property type="entry name" value="M.SbeMT2ORF3009P"/>
</dbReference>
<organism evidence="2 3">
    <name type="scientific">Shewanella benthica</name>
    <dbReference type="NCBI Taxonomy" id="43661"/>
    <lineage>
        <taxon>Bacteria</taxon>
        <taxon>Pseudomonadati</taxon>
        <taxon>Pseudomonadota</taxon>
        <taxon>Gammaproteobacteria</taxon>
        <taxon>Alteromonadales</taxon>
        <taxon>Shewanellaceae</taxon>
        <taxon>Shewanella</taxon>
    </lineage>
</organism>
<dbReference type="InterPro" id="IPR008593">
    <property type="entry name" value="Dam_MeTrfase"/>
</dbReference>
<proteinExistence type="predicted"/>
<feature type="region of interest" description="Disordered" evidence="1">
    <location>
        <begin position="218"/>
        <end position="247"/>
    </location>
</feature>
<keyword evidence="2" id="KW-0808">Transferase</keyword>
<evidence type="ECO:0000313" key="2">
    <source>
        <dbReference type="EMBL" id="SQH76972.1"/>
    </source>
</evidence>
<protein>
    <submittedName>
        <fullName evidence="2">Lambda phage type II restriction-modification system DNA N-6-adenine-methyltransferase Dam</fullName>
        <ecNumber evidence="2">2.1.1.72</ecNumber>
    </submittedName>
</protein>
<dbReference type="NCBIfam" id="TIGR01712">
    <property type="entry name" value="phage_N6A_met"/>
    <property type="match status" value="1"/>
</dbReference>
<evidence type="ECO:0000313" key="3">
    <source>
        <dbReference type="Proteomes" id="UP000250123"/>
    </source>
</evidence>
<dbReference type="Proteomes" id="UP000250123">
    <property type="component" value="Chromosome SHEWBE"/>
</dbReference>
<dbReference type="GO" id="GO:0009307">
    <property type="term" value="P:DNA restriction-modification system"/>
    <property type="evidence" value="ECO:0007669"/>
    <property type="project" value="InterPro"/>
</dbReference>
<keyword evidence="2" id="KW-0489">Methyltransferase</keyword>
<sequence>MTAKHSAAKTNSYAQQLEQLKNKESHLLKEVGDQWQTPTPLFWGINAKFGPFVHDVFTDGHNSKCPNFYTAEDNALVQDWTKDFAGGVGFANPPYSRPCLDDDNQAITGMRNIIAKAMAEREKGAKFVFAIKCAPSEVWWPEHADHVCFVRGRISFDLPTWFIPANEKQEASSAGFGMAIVVFDKNWTGERMSYISRDALVKQGQMLLDMIESTAKSQGYTSSSIENRPDNSKKGERIASSQIDIEEQISRHEKQTVNEPEQTAETIKSKFVWPNEVFDIVEKAFELHPDKISNYRQRTLCEQTNKMRLDGDSADDILTELTAMLAKCEPIGEVA</sequence>
<dbReference type="EC" id="2.1.1.72" evidence="2"/>
<name>A0A330M4E6_9GAMM</name>
<feature type="compositionally biased region" description="Basic and acidic residues" evidence="1">
    <location>
        <begin position="227"/>
        <end position="237"/>
    </location>
</feature>
<dbReference type="AlphaFoldDB" id="A0A330M4E6"/>
<accession>A0A330M4E6</accession>
<dbReference type="GO" id="GO:0009007">
    <property type="term" value="F:site-specific DNA-methyltransferase (adenine-specific) activity"/>
    <property type="evidence" value="ECO:0007669"/>
    <property type="project" value="UniProtKB-EC"/>
</dbReference>
<dbReference type="KEGG" id="sbk:SHEWBE_3009"/>
<gene>
    <name evidence="2" type="primary">dam</name>
    <name evidence="2" type="ORF">SHEWBE_3009</name>
</gene>